<dbReference type="PRINTS" id="PR00111">
    <property type="entry name" value="ABHYDROLASE"/>
</dbReference>
<dbReference type="SUPFAM" id="SSF53474">
    <property type="entry name" value="alpha/beta-Hydrolases"/>
    <property type="match status" value="1"/>
</dbReference>
<proteinExistence type="predicted"/>
<accession>A0ABP8U3C9</accession>
<dbReference type="InterPro" id="IPR050266">
    <property type="entry name" value="AB_hydrolase_sf"/>
</dbReference>
<dbReference type="GO" id="GO:0016787">
    <property type="term" value="F:hydrolase activity"/>
    <property type="evidence" value="ECO:0007669"/>
    <property type="project" value="UniProtKB-KW"/>
</dbReference>
<dbReference type="Proteomes" id="UP001501442">
    <property type="component" value="Unassembled WGS sequence"/>
</dbReference>
<evidence type="ECO:0000313" key="4">
    <source>
        <dbReference type="Proteomes" id="UP001501442"/>
    </source>
</evidence>
<dbReference type="InterPro" id="IPR000073">
    <property type="entry name" value="AB_hydrolase_1"/>
</dbReference>
<gene>
    <name evidence="3" type="ORF">GCM10023196_004830</name>
</gene>
<protein>
    <submittedName>
        <fullName evidence="3">Alpha/beta hydrolase</fullName>
    </submittedName>
</protein>
<dbReference type="InterPro" id="IPR029058">
    <property type="entry name" value="AB_hydrolase_fold"/>
</dbReference>
<dbReference type="RefSeq" id="WP_345428860.1">
    <property type="nucleotide sequence ID" value="NZ_BAABHK010000001.1"/>
</dbReference>
<name>A0ABP8U3C9_9ACTN</name>
<feature type="domain" description="AB hydrolase-1" evidence="2">
    <location>
        <begin position="22"/>
        <end position="259"/>
    </location>
</feature>
<reference evidence="4" key="1">
    <citation type="journal article" date="2019" name="Int. J. Syst. Evol. Microbiol.">
        <title>The Global Catalogue of Microorganisms (GCM) 10K type strain sequencing project: providing services to taxonomists for standard genome sequencing and annotation.</title>
        <authorList>
            <consortium name="The Broad Institute Genomics Platform"/>
            <consortium name="The Broad Institute Genome Sequencing Center for Infectious Disease"/>
            <person name="Wu L."/>
            <person name="Ma J."/>
        </authorList>
    </citation>
    <scope>NUCLEOTIDE SEQUENCE [LARGE SCALE GENOMIC DNA]</scope>
    <source>
        <strain evidence="4">JCM 17939</strain>
    </source>
</reference>
<keyword evidence="4" id="KW-1185">Reference proteome</keyword>
<dbReference type="Pfam" id="PF00561">
    <property type="entry name" value="Abhydrolase_1"/>
    <property type="match status" value="1"/>
</dbReference>
<evidence type="ECO:0000259" key="2">
    <source>
        <dbReference type="Pfam" id="PF00561"/>
    </source>
</evidence>
<organism evidence="3 4">
    <name type="scientific">Actinoallomurus vinaceus</name>
    <dbReference type="NCBI Taxonomy" id="1080074"/>
    <lineage>
        <taxon>Bacteria</taxon>
        <taxon>Bacillati</taxon>
        <taxon>Actinomycetota</taxon>
        <taxon>Actinomycetes</taxon>
        <taxon>Streptosporangiales</taxon>
        <taxon>Thermomonosporaceae</taxon>
        <taxon>Actinoallomurus</taxon>
    </lineage>
</organism>
<sequence>MQTFSSYDGTLLAFHLAGRGEPLVCVPGGPGRPSGYLGDLGGLAATRRLILLDNRGTGDSAAPEDPGTYGADRLVADVEALREHLGLETMDLLGHSAGADPAVLYTARHPHRIRRLVLVTPSPRALGPEPTDEEWFAAVERRSAEPWYATARAALDAWDAGDERDETRRATRPFYYSPWNDVAEAHDRSFPPVRAAAQGFYGEATLDPDATRTAIKDLPAPVLIISGKDDLAPTADQAAAYAALFPDARTASVPGAHFPWVTAPKEFAETVEGFLSA</sequence>
<evidence type="ECO:0000256" key="1">
    <source>
        <dbReference type="ARBA" id="ARBA00022801"/>
    </source>
</evidence>
<dbReference type="PANTHER" id="PTHR43798">
    <property type="entry name" value="MONOACYLGLYCEROL LIPASE"/>
    <property type="match status" value="1"/>
</dbReference>
<dbReference type="EMBL" id="BAABHK010000001">
    <property type="protein sequence ID" value="GAA4620518.1"/>
    <property type="molecule type" value="Genomic_DNA"/>
</dbReference>
<keyword evidence="1 3" id="KW-0378">Hydrolase</keyword>
<dbReference type="PANTHER" id="PTHR43798:SF31">
    <property type="entry name" value="AB HYDROLASE SUPERFAMILY PROTEIN YCLE"/>
    <property type="match status" value="1"/>
</dbReference>
<evidence type="ECO:0000313" key="3">
    <source>
        <dbReference type="EMBL" id="GAA4620518.1"/>
    </source>
</evidence>
<comment type="caution">
    <text evidence="3">The sequence shown here is derived from an EMBL/GenBank/DDBJ whole genome shotgun (WGS) entry which is preliminary data.</text>
</comment>
<dbReference type="Gene3D" id="3.40.50.1820">
    <property type="entry name" value="alpha/beta hydrolase"/>
    <property type="match status" value="1"/>
</dbReference>